<proteinExistence type="predicted"/>
<accession>A0A164YXT6</accession>
<keyword evidence="1 3" id="KW-0853">WD repeat</keyword>
<dbReference type="Proteomes" id="UP000076722">
    <property type="component" value="Unassembled WGS sequence"/>
</dbReference>
<feature type="repeat" description="WD" evidence="3">
    <location>
        <begin position="552"/>
        <end position="593"/>
    </location>
</feature>
<evidence type="ECO:0000313" key="6">
    <source>
        <dbReference type="EMBL" id="KZS97342.1"/>
    </source>
</evidence>
<feature type="repeat" description="WD" evidence="3">
    <location>
        <begin position="896"/>
        <end position="924"/>
    </location>
</feature>
<dbReference type="PROSITE" id="PS00678">
    <property type="entry name" value="WD_REPEATS_1"/>
    <property type="match status" value="6"/>
</dbReference>
<dbReference type="EMBL" id="KV419397">
    <property type="protein sequence ID" value="KZS97342.1"/>
    <property type="molecule type" value="Genomic_DNA"/>
</dbReference>
<dbReference type="InterPro" id="IPR020472">
    <property type="entry name" value="WD40_PAC1"/>
</dbReference>
<reference evidence="6 7" key="1">
    <citation type="journal article" date="2016" name="Mol. Biol. Evol.">
        <title>Comparative Genomics of Early-Diverging Mushroom-Forming Fungi Provides Insights into the Origins of Lignocellulose Decay Capabilities.</title>
        <authorList>
            <person name="Nagy L.G."/>
            <person name="Riley R."/>
            <person name="Tritt A."/>
            <person name="Adam C."/>
            <person name="Daum C."/>
            <person name="Floudas D."/>
            <person name="Sun H."/>
            <person name="Yadav J.S."/>
            <person name="Pangilinan J."/>
            <person name="Larsson K.H."/>
            <person name="Matsuura K."/>
            <person name="Barry K."/>
            <person name="Labutti K."/>
            <person name="Kuo R."/>
            <person name="Ohm R.A."/>
            <person name="Bhattacharya S.S."/>
            <person name="Shirouzu T."/>
            <person name="Yoshinaga Y."/>
            <person name="Martin F.M."/>
            <person name="Grigoriev I.V."/>
            <person name="Hibbett D.S."/>
        </authorList>
    </citation>
    <scope>NUCLEOTIDE SEQUENCE [LARGE SCALE GENOMIC DNA]</scope>
    <source>
        <strain evidence="6 7">HHB9708</strain>
    </source>
</reference>
<dbReference type="AlphaFoldDB" id="A0A164YXT6"/>
<dbReference type="SUPFAM" id="SSF52540">
    <property type="entry name" value="P-loop containing nucleoside triphosphate hydrolases"/>
    <property type="match status" value="1"/>
</dbReference>
<evidence type="ECO:0000256" key="2">
    <source>
        <dbReference type="ARBA" id="ARBA00022737"/>
    </source>
</evidence>
<evidence type="ECO:0000259" key="5">
    <source>
        <dbReference type="Pfam" id="PF24883"/>
    </source>
</evidence>
<evidence type="ECO:0000259" key="4">
    <source>
        <dbReference type="Pfam" id="PF23414"/>
    </source>
</evidence>
<name>A0A164YXT6_9AGAM</name>
<feature type="domain" description="Nephrocystin 3-like N-terminal" evidence="5">
    <location>
        <begin position="1"/>
        <end position="143"/>
    </location>
</feature>
<dbReference type="Gene3D" id="2.130.10.10">
    <property type="entry name" value="YVTN repeat-like/Quinoprotein amine dehydrogenase"/>
    <property type="match status" value="5"/>
</dbReference>
<dbReference type="InterPro" id="IPR036322">
    <property type="entry name" value="WD40_repeat_dom_sf"/>
</dbReference>
<feature type="repeat" description="WD" evidence="3">
    <location>
        <begin position="594"/>
        <end position="635"/>
    </location>
</feature>
<dbReference type="Pfam" id="PF23414">
    <property type="entry name" value="Beta-prop_EML_2"/>
    <property type="match status" value="1"/>
</dbReference>
<gene>
    <name evidence="6" type="ORF">SISNIDRAFT_393333</name>
</gene>
<dbReference type="InterPro" id="IPR056884">
    <property type="entry name" value="NPHP3-like_N"/>
</dbReference>
<feature type="repeat" description="WD" evidence="3">
    <location>
        <begin position="510"/>
        <end position="551"/>
    </location>
</feature>
<feature type="repeat" description="WD" evidence="3">
    <location>
        <begin position="678"/>
        <end position="710"/>
    </location>
</feature>
<dbReference type="STRING" id="1314777.A0A164YXT6"/>
<evidence type="ECO:0000313" key="7">
    <source>
        <dbReference type="Proteomes" id="UP000076722"/>
    </source>
</evidence>
<feature type="repeat" description="WD" evidence="3">
    <location>
        <begin position="845"/>
        <end position="886"/>
    </location>
</feature>
<feature type="repeat" description="WD" evidence="3">
    <location>
        <begin position="636"/>
        <end position="677"/>
    </location>
</feature>
<dbReference type="PROSITE" id="PS50294">
    <property type="entry name" value="WD_REPEATS_REGION"/>
    <property type="match status" value="10"/>
</dbReference>
<feature type="repeat" description="WD" evidence="3">
    <location>
        <begin position="719"/>
        <end position="760"/>
    </location>
</feature>
<feature type="non-terminal residue" evidence="6">
    <location>
        <position position="1"/>
    </location>
</feature>
<dbReference type="Pfam" id="PF24883">
    <property type="entry name" value="NPHP3_N"/>
    <property type="match status" value="1"/>
</dbReference>
<sequence length="924" mass="103504">GMAGTGKTTIAYSFCEYLLQQNFLGASFFCSRAIEETRQVHQIIPTIVNTLASNQHLPTRLTSSIIDALAHDDNLANTAMLEKQCQALLFDPVKISMQGLGFFPIIIIDALDECSDLEQVHRFLQTLFRHAPSLPVKFFVSSRPETEHQRYRAAHLHHSFILHNIERDLVKADITKYLNDKFSSLNTYSQEISDNDVNALAEQADKLFIFAATAYKFISDPLINDPHGRLQLLLESDWETSPLDSLYSQIIGDLFARLRPSQHMSMQHVIRIIIAASEPLTSQCIASLLMGDMSANGDTVKRQVEALQSVFYMTPEDIPQISPFHASFPDFLSQESRSKQYFLESGQSHHMLTRQCFTLLNGFFTTKQFVSIHPSTLITPTSDALRYSSSFWAFHLSGCNDIDVEVQNLLSWFLKNHILHWLEYLHYLGQLHIAGRYPSLLSLVVDAHRFLLENYDMISKHPEELYRSALLWLPNNSEMRSHYVTQRSSAHWPQVIKGLHLTWGVTQHTLTGHAHGVACIAFSPLGQHIASASDDRTLRIWDTATGQQKQMMKGHSKPLSCVKYSPDGWHIATCANDRTVIIWDTATGHEEQVLKGHLKVVSSVAYSPDGKYIASASHDKTVRIWDIATGYQDQVLNGHLDRVLSVAYSPDGNYIASASADKTVIVWDAVTGQQKQCFEGHSLPLHCVVYSPDGQHIASGSDDQTIRIWDTTAVQKELFEHHSGMVMSVTYSHCGQHIVSASDDRTVRIWDTTTGQQEHLLKGHTDSVRSVAYSPDDQHIASGSADKSVRIWEVATGHQKQVLNGHLHWVSSVVYSPDGQHIATASSDKTVIIWDITTGHQEQVLKGHLDWVASVAYSPNGQHIVSGSDDQTIIIWDAVTGQQEQQLGGHSEWFTVQSVAYSPDGQHIASHSKDNVITIWNVAT</sequence>
<protein>
    <submittedName>
        <fullName evidence="6">WD40 repeat-like protein</fullName>
    </submittedName>
</protein>
<evidence type="ECO:0000256" key="1">
    <source>
        <dbReference type="ARBA" id="ARBA00022574"/>
    </source>
</evidence>
<evidence type="ECO:0000256" key="3">
    <source>
        <dbReference type="PROSITE-ProRule" id="PRU00221"/>
    </source>
</evidence>
<dbReference type="PANTHER" id="PTHR19848">
    <property type="entry name" value="WD40 REPEAT PROTEIN"/>
    <property type="match status" value="1"/>
</dbReference>
<dbReference type="SUPFAM" id="SSF50978">
    <property type="entry name" value="WD40 repeat-like"/>
    <property type="match status" value="2"/>
</dbReference>
<dbReference type="SMART" id="SM00320">
    <property type="entry name" value="WD40"/>
    <property type="match status" value="10"/>
</dbReference>
<keyword evidence="7" id="KW-1185">Reference proteome</keyword>
<dbReference type="Pfam" id="PF00400">
    <property type="entry name" value="WD40"/>
    <property type="match status" value="5"/>
</dbReference>
<feature type="repeat" description="WD" evidence="3">
    <location>
        <begin position="761"/>
        <end position="802"/>
    </location>
</feature>
<dbReference type="PROSITE" id="PS50082">
    <property type="entry name" value="WD_REPEATS_2"/>
    <property type="match status" value="10"/>
</dbReference>
<dbReference type="PRINTS" id="PR00320">
    <property type="entry name" value="GPROTEINBRPT"/>
</dbReference>
<dbReference type="InterPro" id="IPR019775">
    <property type="entry name" value="WD40_repeat_CS"/>
</dbReference>
<dbReference type="Gene3D" id="3.40.50.300">
    <property type="entry name" value="P-loop containing nucleotide triphosphate hydrolases"/>
    <property type="match status" value="1"/>
</dbReference>
<dbReference type="InterPro" id="IPR055442">
    <property type="entry name" value="Beta-prop_EML-like_2nd"/>
</dbReference>
<dbReference type="CDD" id="cd00200">
    <property type="entry name" value="WD40"/>
    <property type="match status" value="2"/>
</dbReference>
<dbReference type="OrthoDB" id="3027122at2759"/>
<dbReference type="InterPro" id="IPR001680">
    <property type="entry name" value="WD40_rpt"/>
</dbReference>
<dbReference type="PANTHER" id="PTHR19848:SF8">
    <property type="entry name" value="F-BOX AND WD REPEAT DOMAIN CONTAINING 7"/>
    <property type="match status" value="1"/>
</dbReference>
<feature type="domain" description="EML-like second beta-propeller" evidence="4">
    <location>
        <begin position="519"/>
        <end position="675"/>
    </location>
</feature>
<dbReference type="InterPro" id="IPR015943">
    <property type="entry name" value="WD40/YVTN_repeat-like_dom_sf"/>
</dbReference>
<feature type="repeat" description="WD" evidence="3">
    <location>
        <begin position="803"/>
        <end position="844"/>
    </location>
</feature>
<dbReference type="InterPro" id="IPR027417">
    <property type="entry name" value="P-loop_NTPase"/>
</dbReference>
<feature type="non-terminal residue" evidence="6">
    <location>
        <position position="924"/>
    </location>
</feature>
<organism evidence="6 7">
    <name type="scientific">Sistotremastrum niveocremeum HHB9708</name>
    <dbReference type="NCBI Taxonomy" id="1314777"/>
    <lineage>
        <taxon>Eukaryota</taxon>
        <taxon>Fungi</taxon>
        <taxon>Dikarya</taxon>
        <taxon>Basidiomycota</taxon>
        <taxon>Agaricomycotina</taxon>
        <taxon>Agaricomycetes</taxon>
        <taxon>Sistotremastrales</taxon>
        <taxon>Sistotremastraceae</taxon>
        <taxon>Sertulicium</taxon>
        <taxon>Sertulicium niveocremeum</taxon>
    </lineage>
</organism>
<keyword evidence="2" id="KW-0677">Repeat</keyword>